<evidence type="ECO:0000256" key="1">
    <source>
        <dbReference type="SAM" id="MobiDB-lite"/>
    </source>
</evidence>
<dbReference type="AlphaFoldDB" id="A0A9D4UA71"/>
<feature type="region of interest" description="Disordered" evidence="1">
    <location>
        <begin position="1"/>
        <end position="21"/>
    </location>
</feature>
<organism evidence="2 3">
    <name type="scientific">Adiantum capillus-veneris</name>
    <name type="common">Maidenhair fern</name>
    <dbReference type="NCBI Taxonomy" id="13818"/>
    <lineage>
        <taxon>Eukaryota</taxon>
        <taxon>Viridiplantae</taxon>
        <taxon>Streptophyta</taxon>
        <taxon>Embryophyta</taxon>
        <taxon>Tracheophyta</taxon>
        <taxon>Polypodiopsida</taxon>
        <taxon>Polypodiidae</taxon>
        <taxon>Polypodiales</taxon>
        <taxon>Pteridineae</taxon>
        <taxon>Pteridaceae</taxon>
        <taxon>Vittarioideae</taxon>
        <taxon>Adiantum</taxon>
    </lineage>
</organism>
<reference evidence="2" key="1">
    <citation type="submission" date="2021-01" db="EMBL/GenBank/DDBJ databases">
        <title>Adiantum capillus-veneris genome.</title>
        <authorList>
            <person name="Fang Y."/>
            <person name="Liao Q."/>
        </authorList>
    </citation>
    <scope>NUCLEOTIDE SEQUENCE</scope>
    <source>
        <strain evidence="2">H3</strain>
        <tissue evidence="2">Leaf</tissue>
    </source>
</reference>
<evidence type="ECO:0000313" key="2">
    <source>
        <dbReference type="EMBL" id="KAI5064296.1"/>
    </source>
</evidence>
<evidence type="ECO:0000313" key="3">
    <source>
        <dbReference type="Proteomes" id="UP000886520"/>
    </source>
</evidence>
<dbReference type="EMBL" id="JABFUD020000020">
    <property type="protein sequence ID" value="KAI5064296.1"/>
    <property type="molecule type" value="Genomic_DNA"/>
</dbReference>
<feature type="compositionally biased region" description="Polar residues" evidence="1">
    <location>
        <begin position="1"/>
        <end position="12"/>
    </location>
</feature>
<proteinExistence type="predicted"/>
<gene>
    <name evidence="2" type="ORF">GOP47_0020966</name>
</gene>
<dbReference type="Proteomes" id="UP000886520">
    <property type="component" value="Chromosome 20"/>
</dbReference>
<accession>A0A9D4UA71</accession>
<name>A0A9D4UA71_ADICA</name>
<comment type="caution">
    <text evidence="2">The sequence shown here is derived from an EMBL/GenBank/DDBJ whole genome shotgun (WGS) entry which is preliminary data.</text>
</comment>
<keyword evidence="3" id="KW-1185">Reference proteome</keyword>
<protein>
    <submittedName>
        <fullName evidence="2">Uncharacterized protein</fullName>
    </submittedName>
</protein>
<sequence>MSRLASQLQSSMGRPKSYIGTERERRAAASIAYYERRSACDRAAPPPRFLLLSTPVSLAPLDHRLLTSCLAAKSSLLPRTPPKTMHR</sequence>